<name>A0A8S1MJ29_PARPR</name>
<keyword evidence="2" id="KW-1185">Reference proteome</keyword>
<gene>
    <name evidence="1" type="ORF">PPRIM_AZ9-3.1.T0610008</name>
</gene>
<dbReference type="Proteomes" id="UP000688137">
    <property type="component" value="Unassembled WGS sequence"/>
</dbReference>
<protein>
    <submittedName>
        <fullName evidence="1">Uncharacterized protein</fullName>
    </submittedName>
</protein>
<dbReference type="EMBL" id="CAJJDM010000062">
    <property type="protein sequence ID" value="CAD8078872.1"/>
    <property type="molecule type" value="Genomic_DNA"/>
</dbReference>
<reference evidence="1" key="1">
    <citation type="submission" date="2021-01" db="EMBL/GenBank/DDBJ databases">
        <authorList>
            <consortium name="Genoscope - CEA"/>
            <person name="William W."/>
        </authorList>
    </citation>
    <scope>NUCLEOTIDE SEQUENCE</scope>
</reference>
<evidence type="ECO:0000313" key="2">
    <source>
        <dbReference type="Proteomes" id="UP000688137"/>
    </source>
</evidence>
<comment type="caution">
    <text evidence="1">The sequence shown here is derived from an EMBL/GenBank/DDBJ whole genome shotgun (WGS) entry which is preliminary data.</text>
</comment>
<accession>A0A8S1MJ29</accession>
<organism evidence="1 2">
    <name type="scientific">Paramecium primaurelia</name>
    <dbReference type="NCBI Taxonomy" id="5886"/>
    <lineage>
        <taxon>Eukaryota</taxon>
        <taxon>Sar</taxon>
        <taxon>Alveolata</taxon>
        <taxon>Ciliophora</taxon>
        <taxon>Intramacronucleata</taxon>
        <taxon>Oligohymenophorea</taxon>
        <taxon>Peniculida</taxon>
        <taxon>Parameciidae</taxon>
        <taxon>Paramecium</taxon>
    </lineage>
</organism>
<sequence>MKMIFVISNLALIHKVRAFKMKEMDSFHQFSSEEK</sequence>
<proteinExistence type="predicted"/>
<evidence type="ECO:0000313" key="1">
    <source>
        <dbReference type="EMBL" id="CAD8078872.1"/>
    </source>
</evidence>
<dbReference type="AlphaFoldDB" id="A0A8S1MJ29"/>